<dbReference type="InterPro" id="IPR011583">
    <property type="entry name" value="Chitinase_II/V-like_cat"/>
</dbReference>
<feature type="signal peptide" evidence="13">
    <location>
        <begin position="1"/>
        <end position="23"/>
    </location>
</feature>
<keyword evidence="9" id="KW-0119">Carbohydrate metabolism</keyword>
<dbReference type="Gene3D" id="3.20.20.80">
    <property type="entry name" value="Glycosidases"/>
    <property type="match status" value="1"/>
</dbReference>
<feature type="domain" description="GH18" evidence="14">
    <location>
        <begin position="43"/>
        <end position="406"/>
    </location>
</feature>
<evidence type="ECO:0000259" key="14">
    <source>
        <dbReference type="PROSITE" id="PS51910"/>
    </source>
</evidence>
<name>A0A9P7ZI74_9HYPO</name>
<dbReference type="InterPro" id="IPR001223">
    <property type="entry name" value="Glyco_hydro18_cat"/>
</dbReference>
<dbReference type="PROSITE" id="PS51910">
    <property type="entry name" value="GH18_2"/>
    <property type="match status" value="1"/>
</dbReference>
<evidence type="ECO:0000256" key="9">
    <source>
        <dbReference type="ARBA" id="ARBA00023277"/>
    </source>
</evidence>
<proteinExistence type="inferred from homology"/>
<keyword evidence="11" id="KW-0624">Polysaccharide degradation</keyword>
<evidence type="ECO:0000256" key="2">
    <source>
        <dbReference type="ARBA" id="ARBA00004613"/>
    </source>
</evidence>
<dbReference type="InterPro" id="IPR029070">
    <property type="entry name" value="Chitinase_insertion_sf"/>
</dbReference>
<keyword evidence="5" id="KW-0964">Secreted</keyword>
<dbReference type="InterPro" id="IPR001579">
    <property type="entry name" value="Glyco_hydro_18_chit_AS"/>
</dbReference>
<dbReference type="Proteomes" id="UP000887229">
    <property type="component" value="Unassembled WGS sequence"/>
</dbReference>
<evidence type="ECO:0000256" key="11">
    <source>
        <dbReference type="ARBA" id="ARBA00023326"/>
    </source>
</evidence>
<comment type="subcellular location">
    <subcellularLocation>
        <location evidence="2">Secreted</location>
    </subcellularLocation>
</comment>
<dbReference type="InterPro" id="IPR017853">
    <property type="entry name" value="GH"/>
</dbReference>
<evidence type="ECO:0000256" key="3">
    <source>
        <dbReference type="ARBA" id="ARBA00008682"/>
    </source>
</evidence>
<reference evidence="15" key="1">
    <citation type="journal article" date="2021" name="IMA Fungus">
        <title>Genomic characterization of three marine fungi, including Emericellopsis atlantica sp. nov. with signatures of a generalist lifestyle and marine biomass degradation.</title>
        <authorList>
            <person name="Hagestad O.C."/>
            <person name="Hou L."/>
            <person name="Andersen J.H."/>
            <person name="Hansen E.H."/>
            <person name="Altermark B."/>
            <person name="Li C."/>
            <person name="Kuhnert E."/>
            <person name="Cox R.J."/>
            <person name="Crous P.W."/>
            <person name="Spatafora J.W."/>
            <person name="Lail K."/>
            <person name="Amirebrahimi M."/>
            <person name="Lipzen A."/>
            <person name="Pangilinan J."/>
            <person name="Andreopoulos W."/>
            <person name="Hayes R.D."/>
            <person name="Ng V."/>
            <person name="Grigoriev I.V."/>
            <person name="Jackson S.A."/>
            <person name="Sutton T.D.S."/>
            <person name="Dobson A.D.W."/>
            <person name="Rama T."/>
        </authorList>
    </citation>
    <scope>NUCLEOTIDE SEQUENCE</scope>
    <source>
        <strain evidence="15">TS7</strain>
    </source>
</reference>
<dbReference type="FunFam" id="3.20.20.80:FF:000075">
    <property type="entry name" value="Sporulation-specific chitinase"/>
    <property type="match status" value="1"/>
</dbReference>
<evidence type="ECO:0000313" key="16">
    <source>
        <dbReference type="Proteomes" id="UP000887229"/>
    </source>
</evidence>
<evidence type="ECO:0000256" key="5">
    <source>
        <dbReference type="ARBA" id="ARBA00022525"/>
    </source>
</evidence>
<evidence type="ECO:0000256" key="12">
    <source>
        <dbReference type="RuleBase" id="RU000489"/>
    </source>
</evidence>
<keyword evidence="16" id="KW-1185">Reference proteome</keyword>
<dbReference type="SUPFAM" id="SSF54556">
    <property type="entry name" value="Chitinase insertion domain"/>
    <property type="match status" value="1"/>
</dbReference>
<dbReference type="PROSITE" id="PS01095">
    <property type="entry name" value="GH18_1"/>
    <property type="match status" value="1"/>
</dbReference>
<protein>
    <recommendedName>
        <fullName evidence="4">chitinase</fullName>
        <ecNumber evidence="4">3.2.1.14</ecNumber>
    </recommendedName>
</protein>
<dbReference type="GO" id="GO:0008843">
    <property type="term" value="F:endochitinase activity"/>
    <property type="evidence" value="ECO:0007669"/>
    <property type="project" value="UniProtKB-EC"/>
</dbReference>
<dbReference type="GO" id="GO:0008061">
    <property type="term" value="F:chitin binding"/>
    <property type="evidence" value="ECO:0007669"/>
    <property type="project" value="InterPro"/>
</dbReference>
<sequence length="428" mass="46613">MLRLTHVTHVTSVLIASAQLIAGLDSRGTDDAVLGVSKSSEAFSNSVYFTNWGIYERNFQPASLPASYVTHVLYAFMNVLPDGTVFSGDTYADVEKHFADDSWNDVGSNAYGCVKQLYKLKKVNRGMKTMLSIGGWTWSTNFAAAASTEQGRSVFAQTSVALLKDWGFDGIDIDWEYPANDAEADSMALLLRRVRQELDDYAAQHAEGHRFELSIAAPAGLQNIQHLRLAEIGQIVDRVNLMAYDYAGSFSDAAGHQANIYPSAENPESTPFSTQRAVDAYIAEGVPVGKIILGMPIYGRAFTSTVGPGHTFGGVGVGSWEEGIWDYKELPHAAAKIERDSEVGASWTYDAASRTMVSYDTPAMVQEKISYVKEHGLGGAMFWEASSDKGGADSLILTARDSLGSLEDKRNWLNYPGSVYDNIRTGSV</sequence>
<dbReference type="Gene3D" id="3.10.50.10">
    <property type="match status" value="1"/>
</dbReference>
<evidence type="ECO:0000256" key="4">
    <source>
        <dbReference type="ARBA" id="ARBA00012729"/>
    </source>
</evidence>
<keyword evidence="6 13" id="KW-0732">Signal</keyword>
<evidence type="ECO:0000313" key="15">
    <source>
        <dbReference type="EMBL" id="KAG9252574.1"/>
    </source>
</evidence>
<comment type="caution">
    <text evidence="15">The sequence shown here is derived from an EMBL/GenBank/DDBJ whole genome shotgun (WGS) entry which is preliminary data.</text>
</comment>
<dbReference type="GO" id="GO:0006032">
    <property type="term" value="P:chitin catabolic process"/>
    <property type="evidence" value="ECO:0007669"/>
    <property type="project" value="UniProtKB-KW"/>
</dbReference>
<dbReference type="GeneID" id="70289091"/>
<evidence type="ECO:0000256" key="10">
    <source>
        <dbReference type="ARBA" id="ARBA00023295"/>
    </source>
</evidence>
<dbReference type="PANTHER" id="PTHR11177">
    <property type="entry name" value="CHITINASE"/>
    <property type="match status" value="1"/>
</dbReference>
<dbReference type="CDD" id="cd06548">
    <property type="entry name" value="GH18_chitinase"/>
    <property type="match status" value="1"/>
</dbReference>
<organism evidence="15 16">
    <name type="scientific">Emericellopsis atlantica</name>
    <dbReference type="NCBI Taxonomy" id="2614577"/>
    <lineage>
        <taxon>Eukaryota</taxon>
        <taxon>Fungi</taxon>
        <taxon>Dikarya</taxon>
        <taxon>Ascomycota</taxon>
        <taxon>Pezizomycotina</taxon>
        <taxon>Sordariomycetes</taxon>
        <taxon>Hypocreomycetidae</taxon>
        <taxon>Hypocreales</taxon>
        <taxon>Bionectriaceae</taxon>
        <taxon>Emericellopsis</taxon>
    </lineage>
</organism>
<evidence type="ECO:0000256" key="1">
    <source>
        <dbReference type="ARBA" id="ARBA00000822"/>
    </source>
</evidence>
<comment type="similarity">
    <text evidence="3">Belongs to the glycosyl hydrolase 18 family. Chitinase class V subfamily.</text>
</comment>
<comment type="catalytic activity">
    <reaction evidence="1">
        <text>Random endo-hydrolysis of N-acetyl-beta-D-glucosaminide (1-&gt;4)-beta-linkages in chitin and chitodextrins.</text>
        <dbReference type="EC" id="3.2.1.14"/>
    </reaction>
</comment>
<dbReference type="PANTHER" id="PTHR11177:SF365">
    <property type="entry name" value="ENDOCHITINASE B"/>
    <property type="match status" value="1"/>
</dbReference>
<dbReference type="OrthoDB" id="76388at2759"/>
<evidence type="ECO:0000256" key="8">
    <source>
        <dbReference type="ARBA" id="ARBA00023024"/>
    </source>
</evidence>
<evidence type="ECO:0000256" key="7">
    <source>
        <dbReference type="ARBA" id="ARBA00022801"/>
    </source>
</evidence>
<evidence type="ECO:0000256" key="6">
    <source>
        <dbReference type="ARBA" id="ARBA00022729"/>
    </source>
</evidence>
<dbReference type="FunFam" id="3.10.50.10:FF:000005">
    <property type="entry name" value="Endochitinase B1"/>
    <property type="match status" value="1"/>
</dbReference>
<accession>A0A9P7ZI74</accession>
<dbReference type="GO" id="GO:0000272">
    <property type="term" value="P:polysaccharide catabolic process"/>
    <property type="evidence" value="ECO:0007669"/>
    <property type="project" value="UniProtKB-KW"/>
</dbReference>
<dbReference type="GO" id="GO:0005576">
    <property type="term" value="C:extracellular region"/>
    <property type="evidence" value="ECO:0007669"/>
    <property type="project" value="UniProtKB-SubCell"/>
</dbReference>
<gene>
    <name evidence="15" type="ORF">F5Z01DRAFT_217468</name>
</gene>
<dbReference type="InterPro" id="IPR050314">
    <property type="entry name" value="Glycosyl_Hydrlase_18"/>
</dbReference>
<dbReference type="SUPFAM" id="SSF51445">
    <property type="entry name" value="(Trans)glycosidases"/>
    <property type="match status" value="1"/>
</dbReference>
<dbReference type="RefSeq" id="XP_046116498.1">
    <property type="nucleotide sequence ID" value="XM_046258188.1"/>
</dbReference>
<dbReference type="Pfam" id="PF00704">
    <property type="entry name" value="Glyco_hydro_18"/>
    <property type="match status" value="1"/>
</dbReference>
<keyword evidence="7 12" id="KW-0378">Hydrolase</keyword>
<evidence type="ECO:0000256" key="13">
    <source>
        <dbReference type="SAM" id="SignalP"/>
    </source>
</evidence>
<dbReference type="EC" id="3.2.1.14" evidence="4"/>
<keyword evidence="10 12" id="KW-0326">Glycosidase</keyword>
<keyword evidence="8" id="KW-0146">Chitin degradation</keyword>
<dbReference type="SMART" id="SM00636">
    <property type="entry name" value="Glyco_18"/>
    <property type="match status" value="1"/>
</dbReference>
<dbReference type="EMBL" id="MU251261">
    <property type="protein sequence ID" value="KAG9252574.1"/>
    <property type="molecule type" value="Genomic_DNA"/>
</dbReference>
<dbReference type="AlphaFoldDB" id="A0A9P7ZI74"/>
<feature type="chain" id="PRO_5040283512" description="chitinase" evidence="13">
    <location>
        <begin position="24"/>
        <end position="428"/>
    </location>
</feature>